<protein>
    <recommendedName>
        <fullName evidence="1">Serine acetyltransferase</fullName>
        <ecNumber evidence="1">2.3.1.30</ecNumber>
    </recommendedName>
</protein>
<dbReference type="GO" id="GO:0006535">
    <property type="term" value="P:cysteine biosynthetic process from serine"/>
    <property type="evidence" value="ECO:0007669"/>
    <property type="project" value="InterPro"/>
</dbReference>
<keyword evidence="1" id="KW-0012">Acyltransferase</keyword>
<evidence type="ECO:0000313" key="3">
    <source>
        <dbReference type="Proteomes" id="UP000532247"/>
    </source>
</evidence>
<comment type="caution">
    <text evidence="2">The sequence shown here is derived from an EMBL/GenBank/DDBJ whole genome shotgun (WGS) entry which is preliminary data.</text>
</comment>
<dbReference type="SUPFAM" id="SSF51161">
    <property type="entry name" value="Trimeric LpxA-like enzymes"/>
    <property type="match status" value="1"/>
</dbReference>
<dbReference type="GO" id="GO:0009001">
    <property type="term" value="F:serine O-acetyltransferase activity"/>
    <property type="evidence" value="ECO:0007669"/>
    <property type="project" value="UniProtKB-EC"/>
</dbReference>
<evidence type="ECO:0000256" key="1">
    <source>
        <dbReference type="PIRNR" id="PIRNR000441"/>
    </source>
</evidence>
<proteinExistence type="inferred from homology"/>
<comment type="catalytic activity">
    <reaction evidence="1">
        <text>L-serine + acetyl-CoA = O-acetyl-L-serine + CoA</text>
        <dbReference type="Rhea" id="RHEA:24560"/>
        <dbReference type="ChEBI" id="CHEBI:33384"/>
        <dbReference type="ChEBI" id="CHEBI:57287"/>
        <dbReference type="ChEBI" id="CHEBI:57288"/>
        <dbReference type="ChEBI" id="CHEBI:58340"/>
        <dbReference type="EC" id="2.3.1.30"/>
    </reaction>
</comment>
<dbReference type="InterPro" id="IPR005881">
    <property type="entry name" value="Ser_O-AcTrfase"/>
</dbReference>
<dbReference type="AlphaFoldDB" id="A0A7Y4B413"/>
<gene>
    <name evidence="2" type="ORF">F0254_15590</name>
</gene>
<name>A0A7Y4B413_VIBAL</name>
<dbReference type="Gene3D" id="2.160.10.10">
    <property type="entry name" value="Hexapeptide repeat proteins"/>
    <property type="match status" value="1"/>
</dbReference>
<dbReference type="GO" id="GO:0005737">
    <property type="term" value="C:cytoplasm"/>
    <property type="evidence" value="ECO:0007669"/>
    <property type="project" value="InterPro"/>
</dbReference>
<accession>A0A7Y4B413</accession>
<dbReference type="InterPro" id="IPR011004">
    <property type="entry name" value="Trimer_LpxA-like_sf"/>
</dbReference>
<organism evidence="2 3">
    <name type="scientific">Vibrio alginolyticus</name>
    <dbReference type="NCBI Taxonomy" id="663"/>
    <lineage>
        <taxon>Bacteria</taxon>
        <taxon>Pseudomonadati</taxon>
        <taxon>Pseudomonadota</taxon>
        <taxon>Gammaproteobacteria</taxon>
        <taxon>Vibrionales</taxon>
        <taxon>Vibrionaceae</taxon>
        <taxon>Vibrio</taxon>
    </lineage>
</organism>
<reference evidence="2 3" key="1">
    <citation type="submission" date="2019-09" db="EMBL/GenBank/DDBJ databases">
        <title>Draft genome sequencing and comparative genomics of hatchery-associated Vibrios.</title>
        <authorList>
            <person name="Kehlet-Delgado H."/>
            <person name="Mueller R.S."/>
        </authorList>
    </citation>
    <scope>NUCLEOTIDE SEQUENCE [LARGE SCALE GENOMIC DNA]</scope>
    <source>
        <strain evidence="2 3">081416A</strain>
    </source>
</reference>
<dbReference type="PIRSF" id="PIRSF000441">
    <property type="entry name" value="CysE"/>
    <property type="match status" value="1"/>
</dbReference>
<dbReference type="EMBL" id="VTYF01000008">
    <property type="protein sequence ID" value="NOI10282.1"/>
    <property type="molecule type" value="Genomic_DNA"/>
</dbReference>
<sequence>MRALMFSDLYLDIRRYSYGKECSLLKLVLVALTKLGFWAVLNYRFGFYLREKTEKVPLLNILVRVITLLTKLCVEVLSGVSISYHSNIGGGILIAHFSNIILGDGVVIGKGATLHQGVTIGVSGRGEKRGVPIIGDNFFAGANAVIAGNITIGHDVAVSANSFVNCDIDSCSIVNNQQLRIVSLKGSQHV</sequence>
<keyword evidence="1 2" id="KW-0808">Transferase</keyword>
<dbReference type="PANTHER" id="PTHR42811">
    <property type="entry name" value="SERINE ACETYLTRANSFERASE"/>
    <property type="match status" value="1"/>
</dbReference>
<dbReference type="EC" id="2.3.1.30" evidence="1"/>
<evidence type="ECO:0000313" key="2">
    <source>
        <dbReference type="EMBL" id="NOI10282.1"/>
    </source>
</evidence>
<dbReference type="Proteomes" id="UP000532247">
    <property type="component" value="Unassembled WGS sequence"/>
</dbReference>
<comment type="similarity">
    <text evidence="1">Belongs to the transferase hexapeptide repeat family.</text>
</comment>